<accession>A0A6J5LCX9</accession>
<feature type="domain" description="DUF4376" evidence="1">
    <location>
        <begin position="63"/>
        <end position="179"/>
    </location>
</feature>
<protein>
    <recommendedName>
        <fullName evidence="1">DUF4376 domain-containing protein</fullName>
    </recommendedName>
</protein>
<reference evidence="2" key="1">
    <citation type="submission" date="2020-04" db="EMBL/GenBank/DDBJ databases">
        <authorList>
            <person name="Chiriac C."/>
            <person name="Salcher M."/>
            <person name="Ghai R."/>
            <person name="Kavagutti S V."/>
        </authorList>
    </citation>
    <scope>NUCLEOTIDE SEQUENCE</scope>
</reference>
<gene>
    <name evidence="2" type="ORF">UFOVP138_44</name>
</gene>
<evidence type="ECO:0000313" key="2">
    <source>
        <dbReference type="EMBL" id="CAB4132101.1"/>
    </source>
</evidence>
<evidence type="ECO:0000259" key="1">
    <source>
        <dbReference type="Pfam" id="PF14301"/>
    </source>
</evidence>
<proteinExistence type="predicted"/>
<dbReference type="InterPro" id="IPR025484">
    <property type="entry name" value="DUF4376"/>
</dbReference>
<sequence length="183" mass="18755">MYYLLMVTGAMSLGQCSDATGLPAGATVLSASDYNGLLNGTLSWNTATQATVPFIAPQQTLAQAQSAQLDIVSNNASAAIVGGINSSALGSAYTYPSTPTDQMNLTANVVASLMPSGQVAGWLTPQMCRNQSGVWGYQMHTAAQIQQVGNDVKNAIASILVAKAQKDIAIMAATTIAAVQGVV</sequence>
<dbReference type="EMBL" id="LR796256">
    <property type="protein sequence ID" value="CAB4132101.1"/>
    <property type="molecule type" value="Genomic_DNA"/>
</dbReference>
<dbReference type="Pfam" id="PF14301">
    <property type="entry name" value="DUF4376"/>
    <property type="match status" value="1"/>
</dbReference>
<organism evidence="2">
    <name type="scientific">uncultured Caudovirales phage</name>
    <dbReference type="NCBI Taxonomy" id="2100421"/>
    <lineage>
        <taxon>Viruses</taxon>
        <taxon>Duplodnaviria</taxon>
        <taxon>Heunggongvirae</taxon>
        <taxon>Uroviricota</taxon>
        <taxon>Caudoviricetes</taxon>
        <taxon>Peduoviridae</taxon>
        <taxon>Maltschvirus</taxon>
        <taxon>Maltschvirus maltsch</taxon>
    </lineage>
</organism>
<name>A0A6J5LCX9_9CAUD</name>